<proteinExistence type="predicted"/>
<organism evidence="2 3">
    <name type="scientific">Deinococcus humi</name>
    <dbReference type="NCBI Taxonomy" id="662880"/>
    <lineage>
        <taxon>Bacteria</taxon>
        <taxon>Thermotogati</taxon>
        <taxon>Deinococcota</taxon>
        <taxon>Deinococci</taxon>
        <taxon>Deinococcales</taxon>
        <taxon>Deinococcaceae</taxon>
        <taxon>Deinococcus</taxon>
    </lineage>
</organism>
<keyword evidence="3" id="KW-1185">Reference proteome</keyword>
<name>A0A7W8JWF2_9DEIO</name>
<dbReference type="EMBL" id="JACHFL010000010">
    <property type="protein sequence ID" value="MBB5364497.1"/>
    <property type="molecule type" value="Genomic_DNA"/>
</dbReference>
<dbReference type="RefSeq" id="WP_342355707.1">
    <property type="nucleotide sequence ID" value="NZ_JACHFL010000010.1"/>
</dbReference>
<accession>A0A7W8JWF2</accession>
<dbReference type="Proteomes" id="UP000552709">
    <property type="component" value="Unassembled WGS sequence"/>
</dbReference>
<feature type="region of interest" description="Disordered" evidence="1">
    <location>
        <begin position="84"/>
        <end position="105"/>
    </location>
</feature>
<reference evidence="2 3" key="1">
    <citation type="submission" date="2020-08" db="EMBL/GenBank/DDBJ databases">
        <title>Genomic Encyclopedia of Type Strains, Phase IV (KMG-IV): sequencing the most valuable type-strain genomes for metagenomic binning, comparative biology and taxonomic classification.</title>
        <authorList>
            <person name="Goeker M."/>
        </authorList>
    </citation>
    <scope>NUCLEOTIDE SEQUENCE [LARGE SCALE GENOMIC DNA]</scope>
    <source>
        <strain evidence="2 3">DSM 27939</strain>
    </source>
</reference>
<sequence length="105" mass="12135">MIATDLPERFTLPKNHVRRGAEGTYQRDTREMVYEVTPKVEQWVQETQAALAQVRTRTRKVKLTSEAVEAGEVDFQALAAETRRKMQAKYEKGQKPSQGKSRKKR</sequence>
<protein>
    <submittedName>
        <fullName evidence="2">Uncharacterized protein</fullName>
    </submittedName>
</protein>
<comment type="caution">
    <text evidence="2">The sequence shown here is derived from an EMBL/GenBank/DDBJ whole genome shotgun (WGS) entry which is preliminary data.</text>
</comment>
<evidence type="ECO:0000256" key="1">
    <source>
        <dbReference type="SAM" id="MobiDB-lite"/>
    </source>
</evidence>
<dbReference type="AlphaFoldDB" id="A0A7W8JWF2"/>
<feature type="compositionally biased region" description="Basic and acidic residues" evidence="1">
    <location>
        <begin position="84"/>
        <end position="94"/>
    </location>
</feature>
<evidence type="ECO:0000313" key="3">
    <source>
        <dbReference type="Proteomes" id="UP000552709"/>
    </source>
</evidence>
<evidence type="ECO:0000313" key="2">
    <source>
        <dbReference type="EMBL" id="MBB5364497.1"/>
    </source>
</evidence>
<gene>
    <name evidence="2" type="ORF">HNQ08_003609</name>
</gene>